<gene>
    <name evidence="1" type="ORF">AAE02nite_34950</name>
</gene>
<proteinExistence type="predicted"/>
<dbReference type="EMBL" id="BJYS01000027">
    <property type="protein sequence ID" value="GEO05831.1"/>
    <property type="molecule type" value="Genomic_DNA"/>
</dbReference>
<evidence type="ECO:0000313" key="2">
    <source>
        <dbReference type="Proteomes" id="UP000321532"/>
    </source>
</evidence>
<keyword evidence="2" id="KW-1185">Reference proteome</keyword>
<name>A0A512B1K3_9BACT</name>
<dbReference type="AlphaFoldDB" id="A0A512B1K3"/>
<reference evidence="1 2" key="1">
    <citation type="submission" date="2019-07" db="EMBL/GenBank/DDBJ databases">
        <title>Whole genome shotgun sequence of Adhaeribacter aerolatus NBRC 106133.</title>
        <authorList>
            <person name="Hosoyama A."/>
            <person name="Uohara A."/>
            <person name="Ohji S."/>
            <person name="Ichikawa N."/>
        </authorList>
    </citation>
    <scope>NUCLEOTIDE SEQUENCE [LARGE SCALE GENOMIC DNA]</scope>
    <source>
        <strain evidence="1 2">NBRC 106133</strain>
    </source>
</reference>
<organism evidence="1 2">
    <name type="scientific">Adhaeribacter aerolatus</name>
    <dbReference type="NCBI Taxonomy" id="670289"/>
    <lineage>
        <taxon>Bacteria</taxon>
        <taxon>Pseudomonadati</taxon>
        <taxon>Bacteroidota</taxon>
        <taxon>Cytophagia</taxon>
        <taxon>Cytophagales</taxon>
        <taxon>Hymenobacteraceae</taxon>
        <taxon>Adhaeribacter</taxon>
    </lineage>
</organism>
<accession>A0A512B1K3</accession>
<sequence>MNSANYADWLIENDVYKEDTLKIYLVFYYELLSQVTPSFSLTPFAMATSCGDPYFRDLKDKIN</sequence>
<dbReference type="Proteomes" id="UP000321532">
    <property type="component" value="Unassembled WGS sequence"/>
</dbReference>
<comment type="caution">
    <text evidence="1">The sequence shown here is derived from an EMBL/GenBank/DDBJ whole genome shotgun (WGS) entry which is preliminary data.</text>
</comment>
<evidence type="ECO:0000313" key="1">
    <source>
        <dbReference type="EMBL" id="GEO05831.1"/>
    </source>
</evidence>
<protein>
    <submittedName>
        <fullName evidence="1">Uncharacterized protein</fullName>
    </submittedName>
</protein>